<sequence>MKRLKGYLLILLLNLVCFISLSAQTDAERKFLASTDSLNTLLFDAYTGKDYPAAEALCQKIIDLYDAHATQLAEGYAYFKYSSYYNMASVQAKQGKKQEAVNSLLKALDSRKMEISYKKITNDEDLKGILDAAELQPVLKRLKETSDYLYILQNAPEYTRTQSVDSLPRIVYAQADEPDLKRVRDYFRLDSVAVAGDELATIKRILTYIHDKIRHDGQNGNPKGGNNSINFAEACKDGSRGLNCRGLATVLNECYLSMGIPSRVITCMPKTYINDCHVINAVYSSTLGKWLWIDPTNNAWVTDEQGNLLSVQEVRARLRNGQSVRVNEEANWNNEKKTTTEDYLYEYMAKNLFYLESWTRYGFNTESDREKLINYIFLQPTGCDSEERNPRNYSVNDDRYFWQAPQ</sequence>
<name>B5CZT1_PHOPM</name>
<dbReference type="EMBL" id="ABQC02000019">
    <property type="protein sequence ID" value="EDY95962.1"/>
    <property type="molecule type" value="Genomic_DNA"/>
</dbReference>
<comment type="caution">
    <text evidence="2">The sequence shown here is derived from an EMBL/GenBank/DDBJ whole genome shotgun (WGS) entry which is preliminary data.</text>
</comment>
<organism evidence="2 3">
    <name type="scientific">Phocaeicola plebeius (strain DSM 17135 / JCM 12973 / CCUG 54634 / M2)</name>
    <name type="common">Bacteroides plebeius</name>
    <dbReference type="NCBI Taxonomy" id="484018"/>
    <lineage>
        <taxon>Bacteria</taxon>
        <taxon>Pseudomonadati</taxon>
        <taxon>Bacteroidota</taxon>
        <taxon>Bacteroidia</taxon>
        <taxon>Bacteroidales</taxon>
        <taxon>Bacteroidaceae</taxon>
        <taxon>Phocaeicola</taxon>
    </lineage>
</organism>
<dbReference type="InterPro" id="IPR002931">
    <property type="entry name" value="Transglutaminase-like"/>
</dbReference>
<dbReference type="eggNOG" id="COG1305">
    <property type="taxonomic scope" value="Bacteria"/>
</dbReference>
<dbReference type="Gene3D" id="3.10.620.30">
    <property type="match status" value="1"/>
</dbReference>
<dbReference type="HOGENOM" id="CLU_055114_0_0_10"/>
<evidence type="ECO:0000313" key="3">
    <source>
        <dbReference type="Proteomes" id="UP000003452"/>
    </source>
</evidence>
<feature type="domain" description="Transglutaminase-like" evidence="1">
    <location>
        <begin position="195"/>
        <end position="295"/>
    </location>
</feature>
<reference evidence="2 3" key="2">
    <citation type="submission" date="2008-08" db="EMBL/GenBank/DDBJ databases">
        <authorList>
            <person name="Fulton L."/>
            <person name="Clifton S."/>
            <person name="Fulton B."/>
            <person name="Xu J."/>
            <person name="Minx P."/>
            <person name="Pepin K.H."/>
            <person name="Johnson M."/>
            <person name="Thiruvilangam P."/>
            <person name="Bhonagiri V."/>
            <person name="Nash W.E."/>
            <person name="Mardis E.R."/>
            <person name="Wilson R.K."/>
        </authorList>
    </citation>
    <scope>NUCLEOTIDE SEQUENCE [LARGE SCALE GENOMIC DNA]</scope>
    <source>
        <strain evidence="3">DSM 17135 / JCM 12973 / M2</strain>
    </source>
</reference>
<dbReference type="AlphaFoldDB" id="B5CZT1"/>
<dbReference type="InterPro" id="IPR038765">
    <property type="entry name" value="Papain-like_cys_pep_sf"/>
</dbReference>
<evidence type="ECO:0000313" key="2">
    <source>
        <dbReference type="EMBL" id="EDY95962.1"/>
    </source>
</evidence>
<dbReference type="SUPFAM" id="SSF54001">
    <property type="entry name" value="Cysteine proteinases"/>
    <property type="match status" value="1"/>
</dbReference>
<dbReference type="Gene3D" id="1.25.40.10">
    <property type="entry name" value="Tetratricopeptide repeat domain"/>
    <property type="match status" value="1"/>
</dbReference>
<gene>
    <name evidence="2" type="ORF">BACPLE_02247</name>
</gene>
<evidence type="ECO:0000259" key="1">
    <source>
        <dbReference type="Pfam" id="PF01841"/>
    </source>
</evidence>
<dbReference type="RefSeq" id="WP_007561958.1">
    <property type="nucleotide sequence ID" value="NZ_DS990130.1"/>
</dbReference>
<protein>
    <recommendedName>
        <fullName evidence="1">Transglutaminase-like domain-containing protein</fullName>
    </recommendedName>
</protein>
<dbReference type="SUPFAM" id="SSF48452">
    <property type="entry name" value="TPR-like"/>
    <property type="match status" value="1"/>
</dbReference>
<dbReference type="Proteomes" id="UP000003452">
    <property type="component" value="Unassembled WGS sequence"/>
</dbReference>
<dbReference type="Pfam" id="PF01841">
    <property type="entry name" value="Transglut_core"/>
    <property type="match status" value="1"/>
</dbReference>
<dbReference type="InterPro" id="IPR011990">
    <property type="entry name" value="TPR-like_helical_dom_sf"/>
</dbReference>
<accession>B5CZT1</accession>
<proteinExistence type="predicted"/>
<dbReference type="GeneID" id="93530595"/>
<reference evidence="2 3" key="1">
    <citation type="submission" date="2008-08" db="EMBL/GenBank/DDBJ databases">
        <title>Draft genome sequence of Bacteroides plebeius (DSM 17135).</title>
        <authorList>
            <person name="Sudarsanam P."/>
            <person name="Ley R."/>
            <person name="Guruge J."/>
            <person name="Turnbaugh P.J."/>
            <person name="Mahowald M."/>
            <person name="Liep D."/>
            <person name="Gordon J."/>
        </authorList>
    </citation>
    <scope>NUCLEOTIDE SEQUENCE [LARGE SCALE GENOMIC DNA]</scope>
    <source>
        <strain evidence="3">DSM 17135 / JCM 12973 / M2</strain>
    </source>
</reference>